<feature type="compositionally biased region" description="Basic and acidic residues" evidence="1">
    <location>
        <begin position="101"/>
        <end position="110"/>
    </location>
</feature>
<evidence type="ECO:0000313" key="4">
    <source>
        <dbReference type="EMBL" id="WRP16641.1"/>
    </source>
</evidence>
<gene>
    <name evidence="4" type="ORF">U7230_11140</name>
</gene>
<evidence type="ECO:0000259" key="3">
    <source>
        <dbReference type="Pfam" id="PF12673"/>
    </source>
</evidence>
<evidence type="ECO:0000313" key="5">
    <source>
        <dbReference type="Proteomes" id="UP001332192"/>
    </source>
</evidence>
<dbReference type="Pfam" id="PF12673">
    <property type="entry name" value="SipL"/>
    <property type="match status" value="3"/>
</dbReference>
<organism evidence="4 5">
    <name type="scientific">Carboxydichorda subterranea</name>
    <dbReference type="NCBI Taxonomy" id="3109565"/>
    <lineage>
        <taxon>Bacteria</taxon>
        <taxon>Bacillati</taxon>
        <taxon>Bacillota</taxon>
        <taxon>Limnochordia</taxon>
        <taxon>Limnochordales</taxon>
        <taxon>Geochordaceae</taxon>
        <taxon>Carboxydichorda</taxon>
    </lineage>
</organism>
<accession>A0ABZ1BVE5</accession>
<keyword evidence="2" id="KW-0812">Transmembrane</keyword>
<feature type="domain" description="SipL SPOCS" evidence="3">
    <location>
        <begin position="252"/>
        <end position="326"/>
    </location>
</feature>
<proteinExistence type="predicted"/>
<name>A0ABZ1BVE5_9FIRM</name>
<keyword evidence="2" id="KW-0472">Membrane</keyword>
<reference evidence="4 5" key="1">
    <citation type="journal article" date="2024" name="Front. Microbiol.">
        <title>Novel thermophilic genera Geochorda gen. nov. and Carboxydochorda gen. nov. from the deep terrestrial subsurface reveal the ecophysiological diversity in the class Limnochordia.</title>
        <authorList>
            <person name="Karnachuk O.V."/>
            <person name="Lukina A.P."/>
            <person name="Avakyan M.R."/>
            <person name="Kadnikov V.V."/>
            <person name="Begmatov S."/>
            <person name="Beletsky A.V."/>
            <person name="Vlasova K.G."/>
            <person name="Novikov A.A."/>
            <person name="Shcherbakova V.A."/>
            <person name="Mardanov A.V."/>
            <person name="Ravin N.V."/>
        </authorList>
    </citation>
    <scope>NUCLEOTIDE SEQUENCE [LARGE SCALE GENOMIC DNA]</scope>
    <source>
        <strain evidence="4 5">L945</strain>
    </source>
</reference>
<evidence type="ECO:0000256" key="1">
    <source>
        <dbReference type="SAM" id="MobiDB-lite"/>
    </source>
</evidence>
<evidence type="ECO:0000256" key="2">
    <source>
        <dbReference type="SAM" id="Phobius"/>
    </source>
</evidence>
<feature type="compositionally biased region" description="Low complexity" evidence="1">
    <location>
        <begin position="83"/>
        <end position="96"/>
    </location>
</feature>
<feature type="region of interest" description="Disordered" evidence="1">
    <location>
        <begin position="83"/>
        <end position="158"/>
    </location>
</feature>
<protein>
    <submittedName>
        <fullName evidence="4">SPOCS domain-containing protein</fullName>
    </submittedName>
</protein>
<dbReference type="InterPro" id="IPR024300">
    <property type="entry name" value="SipL_SPOCS_dom"/>
</dbReference>
<sequence>MAQEHTLYAMAALLLILLVAGVWWISSRHHARPRGTRPPVLPGSGKTSRRIGISPAASTPAGEVLAATLPLEAALLVEPLPADDATDAAPSAPSGAQDGGAPERQERPEPWGETPQQPARQQQEEEVEESPAGQTEVAPPVAPVDETSTDEPEAGAPAPVETVAGDVAGDAEATTAPDPMGDGTPGDAEPPEWEPDAPPPASSTGREPPIRYEGAMLTVGVDPLVKAEVVVAENSRQVLQEWRTPLPAGTIKVRDITHRIVDVRCELLDDKVIVQLVLEKQVFYVGPDNLVHHLGERVPVSTFVDVPGTRPGMHCQPTVTVERILFHLEDCVLVQKIMLDVFVKVTQREHVNLVEQPGGLPIKALEVVADVTGQMVEEIPVTLSVPAIKVVEVRVSIPPEFLTIEPINDKVIIQGLLHKQIFFVDEANVERHQAVDVPFSHFVEAPGTRPEHVVIVEPVVVFTAFDLLFPDGASATTQMLEKVVVDFLVNVARLRIMSVVENPAGVLIKAEVVLGQGTNQIMLERDVTLSVGALKISDVLARVENLRAISLPGKVLIQGTVHKQLFFVGLDDGLEHHQAETIPFSAVVEVVGSAPDLLVQVTPTIEHIQTELLSPTLVHQKVILRFDVVVGEERQVRLQTAPYPYPLPVVPGA</sequence>
<feature type="region of interest" description="Disordered" evidence="1">
    <location>
        <begin position="171"/>
        <end position="209"/>
    </location>
</feature>
<dbReference type="Proteomes" id="UP001332192">
    <property type="component" value="Chromosome"/>
</dbReference>
<feature type="domain" description="SipL SPOCS" evidence="3">
    <location>
        <begin position="535"/>
        <end position="612"/>
    </location>
</feature>
<keyword evidence="5" id="KW-1185">Reference proteome</keyword>
<feature type="domain" description="SipL SPOCS" evidence="3">
    <location>
        <begin position="390"/>
        <end position="461"/>
    </location>
</feature>
<dbReference type="RefSeq" id="WP_324715913.1">
    <property type="nucleotide sequence ID" value="NZ_CP141615.1"/>
</dbReference>
<feature type="region of interest" description="Disordered" evidence="1">
    <location>
        <begin position="30"/>
        <end position="59"/>
    </location>
</feature>
<dbReference type="EMBL" id="CP141615">
    <property type="protein sequence ID" value="WRP16641.1"/>
    <property type="molecule type" value="Genomic_DNA"/>
</dbReference>
<keyword evidence="2" id="KW-1133">Transmembrane helix</keyword>
<feature type="transmembrane region" description="Helical" evidence="2">
    <location>
        <begin position="6"/>
        <end position="25"/>
    </location>
</feature>